<dbReference type="GO" id="GO:0004497">
    <property type="term" value="F:monooxygenase activity"/>
    <property type="evidence" value="ECO:0007669"/>
    <property type="project" value="UniProtKB-KW"/>
</dbReference>
<evidence type="ECO:0000256" key="6">
    <source>
        <dbReference type="ARBA" id="ARBA00023033"/>
    </source>
</evidence>
<evidence type="ECO:0000256" key="5">
    <source>
        <dbReference type="ARBA" id="ARBA00023004"/>
    </source>
</evidence>
<keyword evidence="4" id="KW-0560">Oxidoreductase</keyword>
<evidence type="ECO:0000256" key="4">
    <source>
        <dbReference type="ARBA" id="ARBA00023002"/>
    </source>
</evidence>
<dbReference type="GO" id="GO:0005506">
    <property type="term" value="F:iron ion binding"/>
    <property type="evidence" value="ECO:0007669"/>
    <property type="project" value="InterPro"/>
</dbReference>
<gene>
    <name evidence="7" type="ORF">PAC_03069</name>
</gene>
<evidence type="ECO:0000256" key="3">
    <source>
        <dbReference type="ARBA" id="ARBA00022723"/>
    </source>
</evidence>
<dbReference type="GO" id="GO:0020037">
    <property type="term" value="F:heme binding"/>
    <property type="evidence" value="ECO:0007669"/>
    <property type="project" value="InterPro"/>
</dbReference>
<accession>A0A1L7WK93</accession>
<keyword evidence="8" id="KW-1185">Reference proteome</keyword>
<dbReference type="GO" id="GO:0016705">
    <property type="term" value="F:oxidoreductase activity, acting on paired donors, with incorporation or reduction of molecular oxygen"/>
    <property type="evidence" value="ECO:0007669"/>
    <property type="project" value="InterPro"/>
</dbReference>
<keyword evidence="5" id="KW-0408">Iron</keyword>
<name>A0A1L7WK93_9HELO</name>
<organism evidence="7 8">
    <name type="scientific">Phialocephala subalpina</name>
    <dbReference type="NCBI Taxonomy" id="576137"/>
    <lineage>
        <taxon>Eukaryota</taxon>
        <taxon>Fungi</taxon>
        <taxon>Dikarya</taxon>
        <taxon>Ascomycota</taxon>
        <taxon>Pezizomycotina</taxon>
        <taxon>Leotiomycetes</taxon>
        <taxon>Helotiales</taxon>
        <taxon>Mollisiaceae</taxon>
        <taxon>Phialocephala</taxon>
        <taxon>Phialocephala fortinii species complex</taxon>
    </lineage>
</organism>
<sequence length="268" mass="30029">MIHQSLALPDDDSLHNLRDSVPFGLGLCLLLHRPCSLPPLSQSNLKIPGFKGFSFDSLVVFSNSGIRDKHAFYTGQFGNPKTAFGAVSHSIHRKRRQVLNPFFSKASIMRLMRVISSMIEKLCSGIDVVRGTSQTLNMRLVYMCFTTDVVTIKSTPKSSKLGKQRTHFRSLGTRITPTHNLPRSLDRNLPPEEKSIDHLGQTGQDLIGAGLIRELKKTMPDRFGQWDLSIAEGLPYLTGVVLEGLRLFYDVSSRLSRIAPHEVLRFQD</sequence>
<dbReference type="InterPro" id="IPR050121">
    <property type="entry name" value="Cytochrome_P450_monoxygenase"/>
</dbReference>
<evidence type="ECO:0000256" key="1">
    <source>
        <dbReference type="ARBA" id="ARBA00001971"/>
    </source>
</evidence>
<reference evidence="7 8" key="1">
    <citation type="submission" date="2016-03" db="EMBL/GenBank/DDBJ databases">
        <authorList>
            <person name="Ploux O."/>
        </authorList>
    </citation>
    <scope>NUCLEOTIDE SEQUENCE [LARGE SCALE GENOMIC DNA]</scope>
    <source>
        <strain evidence="7 8">UAMH 11012</strain>
    </source>
</reference>
<comment type="cofactor">
    <cofactor evidence="1">
        <name>heme</name>
        <dbReference type="ChEBI" id="CHEBI:30413"/>
    </cofactor>
</comment>
<dbReference type="AlphaFoldDB" id="A0A1L7WK93"/>
<dbReference type="PANTHER" id="PTHR24305:SF157">
    <property type="entry name" value="N-ACETYLTRYPTOPHAN 6-HYDROXYLASE IVOC-RELATED"/>
    <property type="match status" value="1"/>
</dbReference>
<dbReference type="PANTHER" id="PTHR24305">
    <property type="entry name" value="CYTOCHROME P450"/>
    <property type="match status" value="1"/>
</dbReference>
<dbReference type="STRING" id="576137.A0A1L7WK93"/>
<dbReference type="OrthoDB" id="3945418at2759"/>
<comment type="similarity">
    <text evidence="2">Belongs to the cytochrome P450 family.</text>
</comment>
<dbReference type="InterPro" id="IPR036396">
    <property type="entry name" value="Cyt_P450_sf"/>
</dbReference>
<keyword evidence="6" id="KW-0503">Monooxygenase</keyword>
<protein>
    <submittedName>
        <fullName evidence="7">Uncharacterized protein</fullName>
    </submittedName>
</protein>
<dbReference type="Gene3D" id="1.10.630.10">
    <property type="entry name" value="Cytochrome P450"/>
    <property type="match status" value="1"/>
</dbReference>
<evidence type="ECO:0000313" key="7">
    <source>
        <dbReference type="EMBL" id="CZR53191.1"/>
    </source>
</evidence>
<dbReference type="SUPFAM" id="SSF48264">
    <property type="entry name" value="Cytochrome P450"/>
    <property type="match status" value="1"/>
</dbReference>
<evidence type="ECO:0000313" key="8">
    <source>
        <dbReference type="Proteomes" id="UP000184330"/>
    </source>
</evidence>
<dbReference type="EMBL" id="FJOG01000003">
    <property type="protein sequence ID" value="CZR53191.1"/>
    <property type="molecule type" value="Genomic_DNA"/>
</dbReference>
<keyword evidence="3" id="KW-0479">Metal-binding</keyword>
<dbReference type="Proteomes" id="UP000184330">
    <property type="component" value="Unassembled WGS sequence"/>
</dbReference>
<evidence type="ECO:0000256" key="2">
    <source>
        <dbReference type="ARBA" id="ARBA00010617"/>
    </source>
</evidence>
<proteinExistence type="inferred from homology"/>